<evidence type="ECO:0000256" key="1">
    <source>
        <dbReference type="ARBA" id="ARBA00022536"/>
    </source>
</evidence>
<evidence type="ECO:0000313" key="7">
    <source>
        <dbReference type="EMBL" id="ETN72706.1"/>
    </source>
</evidence>
<keyword evidence="4" id="KW-1015">Disulfide bond</keyword>
<dbReference type="GO" id="GO:0005509">
    <property type="term" value="F:calcium ion binding"/>
    <property type="evidence" value="ECO:0007669"/>
    <property type="project" value="InterPro"/>
</dbReference>
<keyword evidence="3" id="KW-0677">Repeat</keyword>
<evidence type="ECO:0000256" key="5">
    <source>
        <dbReference type="PROSITE-ProRule" id="PRU00076"/>
    </source>
</evidence>
<organism evidence="7 8">
    <name type="scientific">Necator americanus</name>
    <name type="common">Human hookworm</name>
    <dbReference type="NCBI Taxonomy" id="51031"/>
    <lineage>
        <taxon>Eukaryota</taxon>
        <taxon>Metazoa</taxon>
        <taxon>Ecdysozoa</taxon>
        <taxon>Nematoda</taxon>
        <taxon>Chromadorea</taxon>
        <taxon>Rhabditida</taxon>
        <taxon>Rhabditina</taxon>
        <taxon>Rhabditomorpha</taxon>
        <taxon>Strongyloidea</taxon>
        <taxon>Ancylostomatidae</taxon>
        <taxon>Bunostominae</taxon>
        <taxon>Necator</taxon>
    </lineage>
</organism>
<comment type="caution">
    <text evidence="5">Lacks conserved residue(s) required for the propagation of feature annotation.</text>
</comment>
<dbReference type="PROSITE" id="PS00010">
    <property type="entry name" value="ASX_HYDROXYL"/>
    <property type="match status" value="1"/>
</dbReference>
<dbReference type="InterPro" id="IPR018097">
    <property type="entry name" value="EGF_Ca-bd_CS"/>
</dbReference>
<dbReference type="AlphaFoldDB" id="W2SV50"/>
<keyword evidence="8" id="KW-1185">Reference proteome</keyword>
<dbReference type="InterPro" id="IPR001881">
    <property type="entry name" value="EGF-like_Ca-bd_dom"/>
</dbReference>
<feature type="non-terminal residue" evidence="7">
    <location>
        <position position="60"/>
    </location>
</feature>
<keyword evidence="1 5" id="KW-0245">EGF-like domain</keyword>
<dbReference type="SUPFAM" id="SSF57196">
    <property type="entry name" value="EGF/Laminin"/>
    <property type="match status" value="1"/>
</dbReference>
<dbReference type="PROSITE" id="PS50026">
    <property type="entry name" value="EGF_3"/>
    <property type="match status" value="1"/>
</dbReference>
<evidence type="ECO:0000256" key="2">
    <source>
        <dbReference type="ARBA" id="ARBA00022729"/>
    </source>
</evidence>
<protein>
    <submittedName>
        <fullName evidence="7">Calcium binding EGF domain protein</fullName>
    </submittedName>
</protein>
<sequence length="60" mass="6689">MSRPVCRGKDWTFYNATCTDINECNGRNHMCDPDAVCKNLPGGYTCVCPPGKILYTNQTN</sequence>
<dbReference type="PROSITE" id="PS01187">
    <property type="entry name" value="EGF_CA"/>
    <property type="match status" value="1"/>
</dbReference>
<dbReference type="CDD" id="cd00054">
    <property type="entry name" value="EGF_CA"/>
    <property type="match status" value="1"/>
</dbReference>
<dbReference type="OrthoDB" id="5985519at2759"/>
<evidence type="ECO:0000256" key="4">
    <source>
        <dbReference type="ARBA" id="ARBA00023157"/>
    </source>
</evidence>
<dbReference type="SMART" id="SM00179">
    <property type="entry name" value="EGF_CA"/>
    <property type="match status" value="1"/>
</dbReference>
<proteinExistence type="predicted"/>
<feature type="domain" description="EGF-like" evidence="6">
    <location>
        <begin position="20"/>
        <end position="58"/>
    </location>
</feature>
<dbReference type="Proteomes" id="UP000053676">
    <property type="component" value="Unassembled WGS sequence"/>
</dbReference>
<dbReference type="InterPro" id="IPR000152">
    <property type="entry name" value="EGF-type_Asp/Asn_hydroxyl_site"/>
</dbReference>
<accession>W2SV50</accession>
<dbReference type="InterPro" id="IPR000742">
    <property type="entry name" value="EGF"/>
</dbReference>
<keyword evidence="2" id="KW-0732">Signal</keyword>
<evidence type="ECO:0000256" key="3">
    <source>
        <dbReference type="ARBA" id="ARBA00022737"/>
    </source>
</evidence>
<name>W2SV50_NECAM</name>
<dbReference type="FunFam" id="2.10.25.10:FF:000038">
    <property type="entry name" value="Fibrillin 2"/>
    <property type="match status" value="1"/>
</dbReference>
<reference evidence="8" key="1">
    <citation type="journal article" date="2014" name="Nat. Genet.">
        <title>Genome of the human hookworm Necator americanus.</title>
        <authorList>
            <person name="Tang Y.T."/>
            <person name="Gao X."/>
            <person name="Rosa B.A."/>
            <person name="Abubucker S."/>
            <person name="Hallsworth-Pepin K."/>
            <person name="Martin J."/>
            <person name="Tyagi R."/>
            <person name="Heizer E."/>
            <person name="Zhang X."/>
            <person name="Bhonagiri-Palsikar V."/>
            <person name="Minx P."/>
            <person name="Warren W.C."/>
            <person name="Wang Q."/>
            <person name="Zhan B."/>
            <person name="Hotez P.J."/>
            <person name="Sternberg P.W."/>
            <person name="Dougall A."/>
            <person name="Gaze S.T."/>
            <person name="Mulvenna J."/>
            <person name="Sotillo J."/>
            <person name="Ranganathan S."/>
            <person name="Rabelo E.M."/>
            <person name="Wilson R.K."/>
            <person name="Felgner P.L."/>
            <person name="Bethony J."/>
            <person name="Hawdon J.M."/>
            <person name="Gasser R.B."/>
            <person name="Loukas A."/>
            <person name="Mitreva M."/>
        </authorList>
    </citation>
    <scope>NUCLEOTIDE SEQUENCE [LARGE SCALE GENOMIC DNA]</scope>
</reference>
<evidence type="ECO:0000259" key="6">
    <source>
        <dbReference type="PROSITE" id="PS50026"/>
    </source>
</evidence>
<dbReference type="Gene3D" id="2.10.25.10">
    <property type="entry name" value="Laminin"/>
    <property type="match status" value="1"/>
</dbReference>
<dbReference type="InterPro" id="IPR049883">
    <property type="entry name" value="NOTCH1_EGF-like"/>
</dbReference>
<dbReference type="Pfam" id="PF07645">
    <property type="entry name" value="EGF_CA"/>
    <property type="match status" value="1"/>
</dbReference>
<dbReference type="EMBL" id="KI663249">
    <property type="protein sequence ID" value="ETN72706.1"/>
    <property type="molecule type" value="Genomic_DNA"/>
</dbReference>
<gene>
    <name evidence="7" type="ORF">NECAME_18704</name>
</gene>
<dbReference type="STRING" id="51031.W2SV50"/>
<dbReference type="KEGG" id="nai:NECAME_18704"/>
<evidence type="ECO:0000313" key="8">
    <source>
        <dbReference type="Proteomes" id="UP000053676"/>
    </source>
</evidence>